<accession>A0A5C6BSS9</accession>
<gene>
    <name evidence="4" type="primary">prmC_1</name>
    <name evidence="4" type="ORF">Poly21_22900</name>
</gene>
<comment type="caution">
    <text evidence="4">The sequence shown here is derived from an EMBL/GenBank/DDBJ whole genome shotgun (WGS) entry which is preliminary data.</text>
</comment>
<dbReference type="CDD" id="cd02440">
    <property type="entry name" value="AdoMet_MTases"/>
    <property type="match status" value="1"/>
</dbReference>
<feature type="domain" description="Methyltransferase type 12" evidence="1">
    <location>
        <begin position="47"/>
        <end position="150"/>
    </location>
</feature>
<dbReference type="Pfam" id="PF08242">
    <property type="entry name" value="Methyltransf_12"/>
    <property type="match status" value="1"/>
</dbReference>
<dbReference type="AlphaFoldDB" id="A0A5C6BSS9"/>
<dbReference type="RefSeq" id="WP_146407054.1">
    <property type="nucleotide sequence ID" value="NZ_SJPU01000002.1"/>
</dbReference>
<name>A0A5C6BSS9_9BACT</name>
<dbReference type="Proteomes" id="UP000319908">
    <property type="component" value="Unassembled WGS sequence"/>
</dbReference>
<evidence type="ECO:0000313" key="5">
    <source>
        <dbReference type="Proteomes" id="UP000319908"/>
    </source>
</evidence>
<feature type="domain" description="Methyltransferase regulatory" evidence="2">
    <location>
        <begin position="222"/>
        <end position="300"/>
    </location>
</feature>
<dbReference type="InterPro" id="IPR029063">
    <property type="entry name" value="SAM-dependent_MTases_sf"/>
</dbReference>
<protein>
    <submittedName>
        <fullName evidence="4">Release factor glutamine methyltransferase</fullName>
        <ecNumber evidence="4">2.1.1.-</ecNumber>
    </submittedName>
</protein>
<feature type="domain" description="PKMT C-terminal winged helix" evidence="3">
    <location>
        <begin position="431"/>
        <end position="525"/>
    </location>
</feature>
<dbReference type="GO" id="GO:0008168">
    <property type="term" value="F:methyltransferase activity"/>
    <property type="evidence" value="ECO:0007669"/>
    <property type="project" value="UniProtKB-KW"/>
</dbReference>
<dbReference type="PANTHER" id="PTHR43667">
    <property type="entry name" value="CYCLOPROPANE-FATTY-ACYL-PHOSPHOLIPID SYNTHASE"/>
    <property type="match status" value="1"/>
</dbReference>
<dbReference type="Pfam" id="PF21782">
    <property type="entry name" value="WHD_PKMT"/>
    <property type="match status" value="1"/>
</dbReference>
<dbReference type="InterPro" id="IPR013217">
    <property type="entry name" value="Methyltransf_12"/>
</dbReference>
<dbReference type="EC" id="2.1.1.-" evidence="4"/>
<dbReference type="EMBL" id="SJPU01000002">
    <property type="protein sequence ID" value="TWU15098.1"/>
    <property type="molecule type" value="Genomic_DNA"/>
</dbReference>
<dbReference type="SUPFAM" id="SSF53335">
    <property type="entry name" value="S-adenosyl-L-methionine-dependent methyltransferases"/>
    <property type="match status" value="1"/>
</dbReference>
<dbReference type="OrthoDB" id="5449367at2"/>
<dbReference type="Pfam" id="PF10119">
    <property type="entry name" value="MethyTransf_Reg"/>
    <property type="match status" value="1"/>
</dbReference>
<dbReference type="Gene3D" id="3.40.50.150">
    <property type="entry name" value="Vaccinia Virus protein VP39"/>
    <property type="match status" value="1"/>
</dbReference>
<dbReference type="PANTHER" id="PTHR43667:SF2">
    <property type="entry name" value="FATTY ACID C-METHYL TRANSFERASE"/>
    <property type="match status" value="1"/>
</dbReference>
<organism evidence="4 5">
    <name type="scientific">Allorhodopirellula heiligendammensis</name>
    <dbReference type="NCBI Taxonomy" id="2714739"/>
    <lineage>
        <taxon>Bacteria</taxon>
        <taxon>Pseudomonadati</taxon>
        <taxon>Planctomycetota</taxon>
        <taxon>Planctomycetia</taxon>
        <taxon>Pirellulales</taxon>
        <taxon>Pirellulaceae</taxon>
        <taxon>Allorhodopirellula</taxon>
    </lineage>
</organism>
<proteinExistence type="predicted"/>
<dbReference type="InterPro" id="IPR018773">
    <property type="entry name" value="MeTrfase_reg_dom_prd"/>
</dbReference>
<keyword evidence="4" id="KW-0808">Transferase</keyword>
<dbReference type="GO" id="GO:0032259">
    <property type="term" value="P:methylation"/>
    <property type="evidence" value="ECO:0007669"/>
    <property type="project" value="UniProtKB-KW"/>
</dbReference>
<dbReference type="InterPro" id="IPR048976">
    <property type="entry name" value="WHD_PKMT"/>
</dbReference>
<keyword evidence="4" id="KW-0489">Methyltransferase</keyword>
<sequence>MNSPESYETVPYPDFVHPRTNPDSIAAMAQLFGAVPPSPHREQCRVLELGCGQGGNLISLASLFPDSQFSGVDLSPGHIAAGQATIAQLGFKNIQLRQGDLSEFPGEAMGSSRDLTYDYILVHGVYSWVPESVRQHVLRICDDHLSPHGVALISYNTLPGWHAKGMVRELIQFHAANHPGEPLQMIREAKRFVADLAESVPESSGYGKLLREQFQGLCQSDESYLFHEQFEAVNEPRYFSQFINEISTASLRFICESSFAFVPSQSPGIQRRLTAMPMVEREQTIDFLCNRTFRQSLICRADSSAPIGESPDSDSITDLFLSTEVSCFDEAGQPLPNTPPDGEMRITNPDGASATLRSATTKAAILHLSQIRPTSKSFSQIWQHVLTTIPNCEDSNATRTLLREELMQLAQVSMVRFATGPLPLTHIVSAQPKSSPLARWQAARGPVVTSQLHQAIRLDAATREMISLCDGFNDHYAIIDGMLRFVSRDGVSLQHEGAAVTDPDLLRSLVAEKVPANLRNLAEMGFLMG</sequence>
<evidence type="ECO:0000259" key="3">
    <source>
        <dbReference type="Pfam" id="PF21782"/>
    </source>
</evidence>
<evidence type="ECO:0000313" key="4">
    <source>
        <dbReference type="EMBL" id="TWU15098.1"/>
    </source>
</evidence>
<reference evidence="4 5" key="1">
    <citation type="journal article" date="2020" name="Antonie Van Leeuwenhoek">
        <title>Rhodopirellula heiligendammensis sp. nov., Rhodopirellula pilleata sp. nov., and Rhodopirellula solitaria sp. nov. isolated from natural or artificial marine surfaces in Northern Germany and California, USA, and emended description of the genus Rhodopirellula.</title>
        <authorList>
            <person name="Kallscheuer N."/>
            <person name="Wiegand S."/>
            <person name="Jogler M."/>
            <person name="Boedeker C."/>
            <person name="Peeters S.H."/>
            <person name="Rast P."/>
            <person name="Heuer A."/>
            <person name="Jetten M.S.M."/>
            <person name="Rohde M."/>
            <person name="Jogler C."/>
        </authorList>
    </citation>
    <scope>NUCLEOTIDE SEQUENCE [LARGE SCALE GENOMIC DNA]</scope>
    <source>
        <strain evidence="4 5">Poly21</strain>
    </source>
</reference>
<dbReference type="InterPro" id="IPR050723">
    <property type="entry name" value="CFA/CMAS"/>
</dbReference>
<evidence type="ECO:0000259" key="2">
    <source>
        <dbReference type="Pfam" id="PF10119"/>
    </source>
</evidence>
<keyword evidence="5" id="KW-1185">Reference proteome</keyword>
<evidence type="ECO:0000259" key="1">
    <source>
        <dbReference type="Pfam" id="PF08242"/>
    </source>
</evidence>